<dbReference type="InterPro" id="IPR022946">
    <property type="entry name" value="UPF0313"/>
</dbReference>
<evidence type="ECO:0000259" key="8">
    <source>
        <dbReference type="PROSITE" id="PS51918"/>
    </source>
</evidence>
<keyword evidence="5 6" id="KW-0411">Iron-sulfur</keyword>
<dbReference type="Pfam" id="PF08497">
    <property type="entry name" value="Radical_SAM_N"/>
    <property type="match status" value="1"/>
</dbReference>
<dbReference type="InterPro" id="IPR058240">
    <property type="entry name" value="rSAM_sf"/>
</dbReference>
<dbReference type="SMART" id="SM00729">
    <property type="entry name" value="Elp3"/>
    <property type="match status" value="1"/>
</dbReference>
<keyword evidence="3 6" id="KW-0479">Metal-binding</keyword>
<dbReference type="PROSITE" id="PS51918">
    <property type="entry name" value="RADICAL_SAM"/>
    <property type="match status" value="1"/>
</dbReference>
<dbReference type="InterPro" id="IPR007197">
    <property type="entry name" value="rSAM"/>
</dbReference>
<keyword evidence="4 6" id="KW-0408">Iron</keyword>
<dbReference type="InterPro" id="IPR013704">
    <property type="entry name" value="UPF0313_N"/>
</dbReference>
<dbReference type="Gene3D" id="3.80.30.20">
    <property type="entry name" value="tm_1862 like domain"/>
    <property type="match status" value="1"/>
</dbReference>
<evidence type="ECO:0000313" key="10">
    <source>
        <dbReference type="Proteomes" id="UP000671879"/>
    </source>
</evidence>
<reference evidence="10" key="1">
    <citation type="submission" date="2021-04" db="EMBL/GenBank/DDBJ databases">
        <title>A novel Synergistetes isolate from a pyrite-forming mixed culture.</title>
        <authorList>
            <person name="Bunk B."/>
            <person name="Sproer C."/>
            <person name="Spring S."/>
            <person name="Pester M."/>
        </authorList>
    </citation>
    <scope>NUCLEOTIDE SEQUENCE [LARGE SCALE GENOMIC DNA]</scope>
    <source>
        <strain evidence="10">J.5.4.2-T.3.5.2</strain>
    </source>
</reference>
<dbReference type="PANTHER" id="PTHR32331">
    <property type="entry name" value="UPF0313 PROTEIN YGIQ"/>
    <property type="match status" value="1"/>
</dbReference>
<protein>
    <submittedName>
        <fullName evidence="9">YgiQ family radical SAM protein</fullName>
    </submittedName>
</protein>
<dbReference type="NCBIfam" id="TIGR03904">
    <property type="entry name" value="SAM_YgiQ"/>
    <property type="match status" value="1"/>
</dbReference>
<dbReference type="InterPro" id="IPR023404">
    <property type="entry name" value="rSAM_horseshoe"/>
</dbReference>
<evidence type="ECO:0000256" key="5">
    <source>
        <dbReference type="ARBA" id="ARBA00023014"/>
    </source>
</evidence>
<feature type="region of interest" description="Disordered" evidence="7">
    <location>
        <begin position="600"/>
        <end position="628"/>
    </location>
</feature>
<feature type="domain" description="Radical SAM core" evidence="8">
    <location>
        <begin position="295"/>
        <end position="566"/>
    </location>
</feature>
<dbReference type="AlphaFoldDB" id="A0A9Q7EXX0"/>
<dbReference type="GO" id="GO:0003824">
    <property type="term" value="F:catalytic activity"/>
    <property type="evidence" value="ECO:0007669"/>
    <property type="project" value="InterPro"/>
</dbReference>
<keyword evidence="1 6" id="KW-0004">4Fe-4S</keyword>
<evidence type="ECO:0000313" key="9">
    <source>
        <dbReference type="EMBL" id="QTX31406.1"/>
    </source>
</evidence>
<dbReference type="InterPro" id="IPR006638">
    <property type="entry name" value="Elp3/MiaA/NifB-like_rSAM"/>
</dbReference>
<keyword evidence="2 6" id="KW-0949">S-adenosyl-L-methionine</keyword>
<feature type="binding site" evidence="6">
    <location>
        <position position="309"/>
    </location>
    <ligand>
        <name>[4Fe-4S] cluster</name>
        <dbReference type="ChEBI" id="CHEBI:49883"/>
        <note>4Fe-4S-S-AdoMet</note>
    </ligand>
</feature>
<dbReference type="Pfam" id="PF11842">
    <property type="entry name" value="DUF3362"/>
    <property type="match status" value="1"/>
</dbReference>
<dbReference type="PROSITE" id="PS01278">
    <property type="entry name" value="MTTASE_RADICAL"/>
    <property type="match status" value="1"/>
</dbReference>
<dbReference type="GO" id="GO:0005506">
    <property type="term" value="F:iron ion binding"/>
    <property type="evidence" value="ECO:0007669"/>
    <property type="project" value="UniProtKB-UniRule"/>
</dbReference>
<organism evidence="9 10">
    <name type="scientific">Aminithiophilus ramosus</name>
    <dbReference type="NCBI Taxonomy" id="3029084"/>
    <lineage>
        <taxon>Bacteria</taxon>
        <taxon>Thermotogati</taxon>
        <taxon>Synergistota</taxon>
        <taxon>Synergistia</taxon>
        <taxon>Synergistales</taxon>
        <taxon>Aminithiophilaceae</taxon>
        <taxon>Aminithiophilus</taxon>
    </lineage>
</organism>
<evidence type="ECO:0000256" key="3">
    <source>
        <dbReference type="ARBA" id="ARBA00022723"/>
    </source>
</evidence>
<name>A0A9Q7EXX0_9BACT</name>
<dbReference type="RefSeq" id="WP_274372563.1">
    <property type="nucleotide sequence ID" value="NZ_CP072943.1"/>
</dbReference>
<dbReference type="Proteomes" id="UP000671879">
    <property type="component" value="Chromosome"/>
</dbReference>
<dbReference type="InterPro" id="IPR024560">
    <property type="entry name" value="UPF0313_C"/>
</dbReference>
<gene>
    <name evidence="9" type="ORF">KAR29_08440</name>
</gene>
<comment type="cofactor">
    <cofactor evidence="6">
        <name>[4Fe-4S] cluster</name>
        <dbReference type="ChEBI" id="CHEBI:49883"/>
    </cofactor>
    <text evidence="6">Binds 1 [4Fe-4S] cluster. The cluster is coordinated with 3 cysteines and an exchangeable S-adenosyl-L-methionine.</text>
</comment>
<evidence type="ECO:0000256" key="4">
    <source>
        <dbReference type="ARBA" id="ARBA00023004"/>
    </source>
</evidence>
<dbReference type="HAMAP" id="MF_01251">
    <property type="entry name" value="UPF0313"/>
    <property type="match status" value="1"/>
</dbReference>
<sequence>MSEKDFLPLSPREIRSRGWDFYDFLLVTGDAYVDHPSFGHALIGRHLESLGYRVALLAQPDWHGPGDFLAYGRPRLAVLVSAGNLDSMLNRYTAAKKRRSRDAYSPGGRGDLRPDRATFAYCQRARQAWPDVPLVIGGIEASLRRFAHYDYWSDSVRRSILVDSGADLLVYGMGELAMGEIARLLAMGVPVDAVADVDGTCRLVSSTDGLWDYVESPSFEAVSESREAFAEAFRIQYEQQDPLRGKTVVQRHGARWLVQHRPARPLTTAELDALYELPYVGTWHPRYDEAGGVPAIEEVRFSLVTHRGCYGGCAFCALTSHQGRIIQSRSEASLLEEARRMTKRPDFKGYIHDVGGPTANFFAPACADQAERGACKGKDCIGWKACNRLVVDHGPFLALLRRLRELPRVKKVFVRSGIRFDYLMADDDGTFLEELCRHHISGQLKVAPEHVSPRVLKTMNKPPRAVFDAFRRAYGAVNEALGKKQYLVPYFLSSHPGSTLEDAVELAEYLRDIDFTPEQVQDFIPTPGSLATAMYYSGLDPMTMRAVHVPRDSREKALQRALLQYRNPKNYDLVREALERTGRKDLIGFGPLCLIRPRPGEVLAGAERGGRRKRRPSSSRGAGPGRKR</sequence>
<feature type="binding site" evidence="6">
    <location>
        <position position="316"/>
    </location>
    <ligand>
        <name>[4Fe-4S] cluster</name>
        <dbReference type="ChEBI" id="CHEBI:49883"/>
        <note>4Fe-4S-S-AdoMet</note>
    </ligand>
</feature>
<evidence type="ECO:0000256" key="7">
    <source>
        <dbReference type="SAM" id="MobiDB-lite"/>
    </source>
</evidence>
<dbReference type="PANTHER" id="PTHR32331:SF0">
    <property type="entry name" value="UPF0313 PROTEIN YGIQ"/>
    <property type="match status" value="1"/>
</dbReference>
<evidence type="ECO:0000256" key="1">
    <source>
        <dbReference type="ARBA" id="ARBA00022485"/>
    </source>
</evidence>
<keyword evidence="10" id="KW-1185">Reference proteome</keyword>
<dbReference type="SFLD" id="SFLDG01082">
    <property type="entry name" value="B12-binding_domain_containing"/>
    <property type="match status" value="1"/>
</dbReference>
<dbReference type="Pfam" id="PF04055">
    <property type="entry name" value="Radical_SAM"/>
    <property type="match status" value="1"/>
</dbReference>
<evidence type="ECO:0000256" key="6">
    <source>
        <dbReference type="HAMAP-Rule" id="MF_01251"/>
    </source>
</evidence>
<evidence type="ECO:0000256" key="2">
    <source>
        <dbReference type="ARBA" id="ARBA00022691"/>
    </source>
</evidence>
<dbReference type="EMBL" id="CP072943">
    <property type="protein sequence ID" value="QTX31406.1"/>
    <property type="molecule type" value="Genomic_DNA"/>
</dbReference>
<comment type="similarity">
    <text evidence="6">Belongs to the UPF0313 family.</text>
</comment>
<dbReference type="SFLD" id="SFLDG01069">
    <property type="entry name" value="UPF0313"/>
    <property type="match status" value="1"/>
</dbReference>
<dbReference type="InterPro" id="IPR020612">
    <property type="entry name" value="Methylthiotransferase_CS"/>
</dbReference>
<proteinExistence type="inferred from homology"/>
<dbReference type="KEGG" id="aram:KAR29_08440"/>
<dbReference type="SFLD" id="SFLDS00029">
    <property type="entry name" value="Radical_SAM"/>
    <property type="match status" value="1"/>
</dbReference>
<feature type="binding site" evidence="6">
    <location>
        <position position="313"/>
    </location>
    <ligand>
        <name>[4Fe-4S] cluster</name>
        <dbReference type="ChEBI" id="CHEBI:49883"/>
        <note>4Fe-4S-S-AdoMet</note>
    </ligand>
</feature>
<accession>A0A9Q7EXX0</accession>
<dbReference type="GO" id="GO:0051539">
    <property type="term" value="F:4 iron, 4 sulfur cluster binding"/>
    <property type="evidence" value="ECO:0007669"/>
    <property type="project" value="UniProtKB-KW"/>
</dbReference>
<dbReference type="SUPFAM" id="SSF102114">
    <property type="entry name" value="Radical SAM enzymes"/>
    <property type="match status" value="1"/>
</dbReference>